<dbReference type="GO" id="GO:0005737">
    <property type="term" value="C:cytoplasm"/>
    <property type="evidence" value="ECO:0007669"/>
    <property type="project" value="UniProtKB-SubCell"/>
</dbReference>
<keyword evidence="8" id="KW-1185">Reference proteome</keyword>
<comment type="subcellular location">
    <subcellularLocation>
        <location evidence="1 5">Cytoplasm</location>
    </subcellularLocation>
</comment>
<reference evidence="7 8" key="1">
    <citation type="submission" date="2019-09" db="EMBL/GenBank/DDBJ databases">
        <title>Nitrincola iocasae sp. nov., a bacterium isolated from the sediment collected at a cold seep field in South China Sea.</title>
        <authorList>
            <person name="Zhang H."/>
            <person name="Wang H."/>
            <person name="Li C."/>
        </authorList>
    </citation>
    <scope>NUCLEOTIDE SEQUENCE [LARGE SCALE GENOMIC DNA]</scope>
    <source>
        <strain evidence="7 8">KXZD1103</strain>
    </source>
</reference>
<dbReference type="InterPro" id="IPR006016">
    <property type="entry name" value="UspA"/>
</dbReference>
<evidence type="ECO:0000313" key="7">
    <source>
        <dbReference type="EMBL" id="QEW07023.1"/>
    </source>
</evidence>
<comment type="subunit">
    <text evidence="3">Homodimer.</text>
</comment>
<evidence type="ECO:0000256" key="4">
    <source>
        <dbReference type="ARBA" id="ARBA00022490"/>
    </source>
</evidence>
<dbReference type="Proteomes" id="UP000325606">
    <property type="component" value="Chromosome"/>
</dbReference>
<dbReference type="Gene3D" id="3.40.50.620">
    <property type="entry name" value="HUPs"/>
    <property type="match status" value="1"/>
</dbReference>
<organism evidence="7 8">
    <name type="scientific">Nitrincola iocasae</name>
    <dbReference type="NCBI Taxonomy" id="2614693"/>
    <lineage>
        <taxon>Bacteria</taxon>
        <taxon>Pseudomonadati</taxon>
        <taxon>Pseudomonadota</taxon>
        <taxon>Gammaproteobacteria</taxon>
        <taxon>Oceanospirillales</taxon>
        <taxon>Oceanospirillaceae</taxon>
        <taxon>Nitrincola</taxon>
    </lineage>
</organism>
<dbReference type="PIRSF" id="PIRSF006276">
    <property type="entry name" value="UspA"/>
    <property type="match status" value="1"/>
</dbReference>
<dbReference type="KEGG" id="nik:F5I99_11160"/>
<dbReference type="PANTHER" id="PTHR46268:SF23">
    <property type="entry name" value="UNIVERSAL STRESS PROTEIN A-RELATED"/>
    <property type="match status" value="1"/>
</dbReference>
<evidence type="ECO:0000259" key="6">
    <source>
        <dbReference type="Pfam" id="PF00582"/>
    </source>
</evidence>
<dbReference type="EMBL" id="CP044222">
    <property type="protein sequence ID" value="QEW07023.1"/>
    <property type="molecule type" value="Genomic_DNA"/>
</dbReference>
<dbReference type="InterPro" id="IPR014729">
    <property type="entry name" value="Rossmann-like_a/b/a_fold"/>
</dbReference>
<proteinExistence type="inferred from homology"/>
<comment type="similarity">
    <text evidence="2 5">Belongs to the universal stress protein A family.</text>
</comment>
<evidence type="ECO:0000256" key="1">
    <source>
        <dbReference type="ARBA" id="ARBA00004496"/>
    </source>
</evidence>
<sequence length="147" mass="16061">MSTYSHILLAIDLSDESEQLITKAAELARLYQADLDIIHVVEPLTFAYGGDVPMDLSTIQEQLDEHAEQKLNHLCATIDHPVSRRHIVTGHTESEIHRVASETEADLIIVGSHGRHGLALLLGSTANGVLHGARCDVLAIRVQSKES</sequence>
<evidence type="ECO:0000256" key="3">
    <source>
        <dbReference type="ARBA" id="ARBA00011738"/>
    </source>
</evidence>
<name>A0A5J6LF62_9GAMM</name>
<dbReference type="PANTHER" id="PTHR46268">
    <property type="entry name" value="STRESS RESPONSE PROTEIN NHAX"/>
    <property type="match status" value="1"/>
</dbReference>
<keyword evidence="4 5" id="KW-0963">Cytoplasm</keyword>
<evidence type="ECO:0000256" key="5">
    <source>
        <dbReference type="PIRNR" id="PIRNR006276"/>
    </source>
</evidence>
<evidence type="ECO:0000256" key="2">
    <source>
        <dbReference type="ARBA" id="ARBA00008791"/>
    </source>
</evidence>
<feature type="domain" description="UspA" evidence="6">
    <location>
        <begin position="4"/>
        <end position="141"/>
    </location>
</feature>
<evidence type="ECO:0000313" key="8">
    <source>
        <dbReference type="Proteomes" id="UP000325606"/>
    </source>
</evidence>
<protein>
    <recommendedName>
        <fullName evidence="5">Universal stress protein</fullName>
    </recommendedName>
</protein>
<accession>A0A5J6LF62</accession>
<gene>
    <name evidence="7" type="ORF">F5I99_11160</name>
</gene>
<dbReference type="SUPFAM" id="SSF52402">
    <property type="entry name" value="Adenine nucleotide alpha hydrolases-like"/>
    <property type="match status" value="1"/>
</dbReference>
<dbReference type="AlphaFoldDB" id="A0A5J6LF62"/>
<dbReference type="Pfam" id="PF00582">
    <property type="entry name" value="Usp"/>
    <property type="match status" value="1"/>
</dbReference>
<dbReference type="InterPro" id="IPR006015">
    <property type="entry name" value="Universal_stress_UspA"/>
</dbReference>
<dbReference type="PRINTS" id="PR01438">
    <property type="entry name" value="UNVRSLSTRESS"/>
</dbReference>
<dbReference type="RefSeq" id="WP_151056029.1">
    <property type="nucleotide sequence ID" value="NZ_CP044222.1"/>
</dbReference>